<feature type="compositionally biased region" description="Basic and acidic residues" evidence="1">
    <location>
        <begin position="72"/>
        <end position="89"/>
    </location>
</feature>
<organism evidence="2 3">
    <name type="scientific">Ascosphaera apis ARSEF 7405</name>
    <dbReference type="NCBI Taxonomy" id="392613"/>
    <lineage>
        <taxon>Eukaryota</taxon>
        <taxon>Fungi</taxon>
        <taxon>Dikarya</taxon>
        <taxon>Ascomycota</taxon>
        <taxon>Pezizomycotina</taxon>
        <taxon>Eurotiomycetes</taxon>
        <taxon>Eurotiomycetidae</taxon>
        <taxon>Onygenales</taxon>
        <taxon>Ascosphaeraceae</taxon>
        <taxon>Ascosphaera</taxon>
    </lineage>
</organism>
<dbReference type="AlphaFoldDB" id="A0A167UZY3"/>
<protein>
    <submittedName>
        <fullName evidence="2">Uncharacterized protein</fullName>
    </submittedName>
</protein>
<evidence type="ECO:0000313" key="2">
    <source>
        <dbReference type="EMBL" id="KZZ86838.1"/>
    </source>
</evidence>
<evidence type="ECO:0000313" key="3">
    <source>
        <dbReference type="Proteomes" id="UP000242877"/>
    </source>
</evidence>
<name>A0A167UZY3_9EURO</name>
<dbReference type="VEuPathDB" id="FungiDB:AAP_06177"/>
<feature type="region of interest" description="Disordered" evidence="1">
    <location>
        <begin position="61"/>
        <end position="89"/>
    </location>
</feature>
<dbReference type="EMBL" id="AZGZ01000046">
    <property type="protein sequence ID" value="KZZ86838.1"/>
    <property type="molecule type" value="Genomic_DNA"/>
</dbReference>
<sequence>MFRKDTHIRKSIFAPRVKTGDNAPVYNISAKKVYVLNKDHGMQGSRHGDFTIAEKALPKSNRTNSVMKGNRHIGDNNDNESGKRSRSSHYEKGCCIDTNSTNSHRYHHINDKKQLDYWADGTEHFDDDSYRWCPPIPRLPGLPCRPRAPEKWRSEAQYSHSRDDNADFKVYGPSYVNECSCEYKSNETERRNPHRRRMARERRDIMYNNYSRTSAIDRGDEYDDKKRRFRIEGKMLDFDGGQLDIDIDINVWSRRGSFDSADSYY</sequence>
<dbReference type="Proteomes" id="UP000242877">
    <property type="component" value="Unassembled WGS sequence"/>
</dbReference>
<keyword evidence="3" id="KW-1185">Reference proteome</keyword>
<reference evidence="2 3" key="1">
    <citation type="journal article" date="2016" name="Genome Biol. Evol.">
        <title>Divergent and convergent evolution of fungal pathogenicity.</title>
        <authorList>
            <person name="Shang Y."/>
            <person name="Xiao G."/>
            <person name="Zheng P."/>
            <person name="Cen K."/>
            <person name="Zhan S."/>
            <person name="Wang C."/>
        </authorList>
    </citation>
    <scope>NUCLEOTIDE SEQUENCE [LARGE SCALE GENOMIC DNA]</scope>
    <source>
        <strain evidence="2 3">ARSEF 7405</strain>
    </source>
</reference>
<accession>A0A167UZY3</accession>
<proteinExistence type="predicted"/>
<gene>
    <name evidence="2" type="ORF">AAP_06177</name>
</gene>
<evidence type="ECO:0000256" key="1">
    <source>
        <dbReference type="SAM" id="MobiDB-lite"/>
    </source>
</evidence>
<comment type="caution">
    <text evidence="2">The sequence shown here is derived from an EMBL/GenBank/DDBJ whole genome shotgun (WGS) entry which is preliminary data.</text>
</comment>